<accession>A0ABS4E2C5</accession>
<dbReference type="EMBL" id="JAGGJU010000010">
    <property type="protein sequence ID" value="MBP1852083.1"/>
    <property type="molecule type" value="Genomic_DNA"/>
</dbReference>
<keyword evidence="6" id="KW-1185">Reference proteome</keyword>
<dbReference type="SUPFAM" id="SSF52540">
    <property type="entry name" value="P-loop containing nucleoside triphosphate hydrolases"/>
    <property type="match status" value="1"/>
</dbReference>
<evidence type="ECO:0000259" key="4">
    <source>
        <dbReference type="PROSITE" id="PS50893"/>
    </source>
</evidence>
<dbReference type="PANTHER" id="PTHR45772">
    <property type="entry name" value="CONSERVED COMPONENT OF ABC TRANSPORTER FOR NATURAL AMINO ACIDS-RELATED"/>
    <property type="match status" value="1"/>
</dbReference>
<keyword evidence="3 5" id="KW-0067">ATP-binding</keyword>
<dbReference type="Proteomes" id="UP000759443">
    <property type="component" value="Unassembled WGS sequence"/>
</dbReference>
<dbReference type="InterPro" id="IPR027417">
    <property type="entry name" value="P-loop_NTPase"/>
</dbReference>
<dbReference type="InterPro" id="IPR003439">
    <property type="entry name" value="ABC_transporter-like_ATP-bd"/>
</dbReference>
<protein>
    <submittedName>
        <fullName evidence="5">Branched-chain amino acid transport system ATP-binding protein</fullName>
    </submittedName>
</protein>
<sequence>MRTTRVSAAAAEEGSLLRLSGLSRHFGALRVLDRIDLSVPAGTILGVIGPNGAGKTTLFNVIAGVVPPSGGTIEFGGRDVTRKPVWDRCRLGIGRTYQVPKPFSHMTVHENVLAAGLHGSGLSMRRAGEKAEEVLELTGLAHRRHLPAGELSLLDLKRLELAKALGCRPQMLLLDEIAGGLTDGECDSLLKIIERLRASGMTIVWIEHVIRALRRAADLITVLYGGELIATGRPDDVLVDQRVRDVYLGGGH</sequence>
<evidence type="ECO:0000256" key="2">
    <source>
        <dbReference type="ARBA" id="ARBA00022741"/>
    </source>
</evidence>
<keyword evidence="1" id="KW-0813">Transport</keyword>
<name>A0ABS4E2C5_9HYPH</name>
<organism evidence="5 6">
    <name type="scientific">Rhizobium halophytocola</name>
    <dbReference type="NCBI Taxonomy" id="735519"/>
    <lineage>
        <taxon>Bacteria</taxon>
        <taxon>Pseudomonadati</taxon>
        <taxon>Pseudomonadota</taxon>
        <taxon>Alphaproteobacteria</taxon>
        <taxon>Hyphomicrobiales</taxon>
        <taxon>Rhizobiaceae</taxon>
        <taxon>Rhizobium/Agrobacterium group</taxon>
        <taxon>Rhizobium</taxon>
    </lineage>
</organism>
<evidence type="ECO:0000313" key="5">
    <source>
        <dbReference type="EMBL" id="MBP1852083.1"/>
    </source>
</evidence>
<dbReference type="CDD" id="cd03219">
    <property type="entry name" value="ABC_Mj1267_LivG_branched"/>
    <property type="match status" value="1"/>
</dbReference>
<evidence type="ECO:0000256" key="3">
    <source>
        <dbReference type="ARBA" id="ARBA00022840"/>
    </source>
</evidence>
<gene>
    <name evidence="5" type="ORF">J2Z17_003538</name>
</gene>
<dbReference type="RefSeq" id="WP_209946931.1">
    <property type="nucleotide sequence ID" value="NZ_JAGGJU010000010.1"/>
</dbReference>
<comment type="caution">
    <text evidence="5">The sequence shown here is derived from an EMBL/GenBank/DDBJ whole genome shotgun (WGS) entry which is preliminary data.</text>
</comment>
<feature type="domain" description="ABC transporter" evidence="4">
    <location>
        <begin position="17"/>
        <end position="250"/>
    </location>
</feature>
<dbReference type="Gene3D" id="3.40.50.300">
    <property type="entry name" value="P-loop containing nucleotide triphosphate hydrolases"/>
    <property type="match status" value="1"/>
</dbReference>
<dbReference type="PANTHER" id="PTHR45772:SF7">
    <property type="entry name" value="AMINO ACID ABC TRANSPORTER ATP-BINDING PROTEIN"/>
    <property type="match status" value="1"/>
</dbReference>
<dbReference type="PROSITE" id="PS50893">
    <property type="entry name" value="ABC_TRANSPORTER_2"/>
    <property type="match status" value="1"/>
</dbReference>
<dbReference type="InterPro" id="IPR051120">
    <property type="entry name" value="ABC_AA/LPS_Transport"/>
</dbReference>
<proteinExistence type="predicted"/>
<dbReference type="InterPro" id="IPR032823">
    <property type="entry name" value="BCA_ABC_TP_C"/>
</dbReference>
<dbReference type="InterPro" id="IPR003593">
    <property type="entry name" value="AAA+_ATPase"/>
</dbReference>
<evidence type="ECO:0000313" key="6">
    <source>
        <dbReference type="Proteomes" id="UP000759443"/>
    </source>
</evidence>
<evidence type="ECO:0000256" key="1">
    <source>
        <dbReference type="ARBA" id="ARBA00022448"/>
    </source>
</evidence>
<dbReference type="Pfam" id="PF00005">
    <property type="entry name" value="ABC_tran"/>
    <property type="match status" value="1"/>
</dbReference>
<dbReference type="Pfam" id="PF12399">
    <property type="entry name" value="BCA_ABC_TP_C"/>
    <property type="match status" value="1"/>
</dbReference>
<dbReference type="SMART" id="SM00382">
    <property type="entry name" value="AAA"/>
    <property type="match status" value="1"/>
</dbReference>
<dbReference type="GO" id="GO:0005524">
    <property type="term" value="F:ATP binding"/>
    <property type="evidence" value="ECO:0007669"/>
    <property type="project" value="UniProtKB-KW"/>
</dbReference>
<keyword evidence="2" id="KW-0547">Nucleotide-binding</keyword>
<reference evidence="5 6" key="1">
    <citation type="submission" date="2021-03" db="EMBL/GenBank/DDBJ databases">
        <title>Genomic Encyclopedia of Type Strains, Phase IV (KMG-IV): sequencing the most valuable type-strain genomes for metagenomic binning, comparative biology and taxonomic classification.</title>
        <authorList>
            <person name="Goeker M."/>
        </authorList>
    </citation>
    <scope>NUCLEOTIDE SEQUENCE [LARGE SCALE GENOMIC DNA]</scope>
    <source>
        <strain evidence="5 6">DSM 21600</strain>
    </source>
</reference>